<feature type="region of interest" description="Disordered" evidence="1">
    <location>
        <begin position="521"/>
        <end position="552"/>
    </location>
</feature>
<gene>
    <name evidence="3" type="ORF">A3C16_05250</name>
</gene>
<evidence type="ECO:0000313" key="3">
    <source>
        <dbReference type="EMBL" id="OHA01548.1"/>
    </source>
</evidence>
<dbReference type="AlphaFoldDB" id="A0A1G2KQ53"/>
<dbReference type="Proteomes" id="UP000177811">
    <property type="component" value="Unassembled WGS sequence"/>
</dbReference>
<comment type="caution">
    <text evidence="3">The sequence shown here is derived from an EMBL/GenBank/DDBJ whole genome shotgun (WGS) entry which is preliminary data.</text>
</comment>
<proteinExistence type="predicted"/>
<accession>A0A1G2KQ53</accession>
<dbReference type="EMBL" id="MHQL01000060">
    <property type="protein sequence ID" value="OHA01548.1"/>
    <property type="molecule type" value="Genomic_DNA"/>
</dbReference>
<evidence type="ECO:0000256" key="2">
    <source>
        <dbReference type="SAM" id="SignalP"/>
    </source>
</evidence>
<feature type="signal peptide" evidence="2">
    <location>
        <begin position="1"/>
        <end position="34"/>
    </location>
</feature>
<feature type="compositionally biased region" description="Gly residues" evidence="1">
    <location>
        <begin position="527"/>
        <end position="540"/>
    </location>
</feature>
<sequence length="746" mass="80199">MTALHNFVFLRKAVRRAVLCAVLILVSIVLFAHAATSDDIVFPIVELGSCESKDACIAYCDLLDHKEACLSFAEQHQLISPDEIEKARRVPAEDGPGGCTSADACHVYCEAEDHHEECLAFAEKHDLIDRGEAVRVRRAEEIDSGGRPGPGGCRGDACKDYCHDKEHFDECLDFGVKNGFIKDKEAEIARKIAREGGPGGCANENECRAYCEDPSRIEECVAFGKKHGVISEEEATRATILAKGGPGGCKSEGECRAFCEDAKNQETCLAFAEEHDLIPPEELARAKKFLGKPGPGGCTGGACKEYCEDPAHQEECLDFAEREGVMPKEEVLRARKFMKAAETGGPGGCVGRACKEYCRAASHREECFDFAKKNDLLSEDDMRMMEVDRKLNAKLEESGGPGGCKSEEECKVYCADPTHVEECIAFASAHGGVSAEKARDMLEDFIRGSDRGSHGPDDLKNIAEDHFKRFEVMRDMEKKFRGAPDGDAPGLFGSTGPGGCAGPDECIAFCSDAKNRDECGSFRPPAGEGGRGGDKGMGGAGRHEFPGAGQPGSWGCEGDECETYCDDENNREECARFRPSVGGVQESRPPAGMSLPDECKTIAGCKTYCEEHGGEPGVAEQCRGIVGGMQNIMLEGASGAGIRFEHQQFPFTGERVPQAPGAGIPRTGGDEGTFHGELPIPPEGSLSRPEDMMHPEYQQYTEPVPALPLPEGEPSLVAPSPDGGVLRGPAGIFGLLLWPLLQLLGE</sequence>
<organism evidence="3 4">
    <name type="scientific">Candidatus Sungbacteria bacterium RIFCSPHIGHO2_02_FULL_51_29</name>
    <dbReference type="NCBI Taxonomy" id="1802273"/>
    <lineage>
        <taxon>Bacteria</taxon>
        <taxon>Candidatus Sungiibacteriota</taxon>
    </lineage>
</organism>
<protein>
    <submittedName>
        <fullName evidence="3">Uncharacterized protein</fullName>
    </submittedName>
</protein>
<name>A0A1G2KQ53_9BACT</name>
<keyword evidence="2" id="KW-0732">Signal</keyword>
<evidence type="ECO:0000256" key="1">
    <source>
        <dbReference type="SAM" id="MobiDB-lite"/>
    </source>
</evidence>
<feature type="chain" id="PRO_5009583431" evidence="2">
    <location>
        <begin position="35"/>
        <end position="746"/>
    </location>
</feature>
<reference evidence="3 4" key="1">
    <citation type="journal article" date="2016" name="Nat. Commun.">
        <title>Thousands of microbial genomes shed light on interconnected biogeochemical processes in an aquifer system.</title>
        <authorList>
            <person name="Anantharaman K."/>
            <person name="Brown C.T."/>
            <person name="Hug L.A."/>
            <person name="Sharon I."/>
            <person name="Castelle C.J."/>
            <person name="Probst A.J."/>
            <person name="Thomas B.C."/>
            <person name="Singh A."/>
            <person name="Wilkins M.J."/>
            <person name="Karaoz U."/>
            <person name="Brodie E.L."/>
            <person name="Williams K.H."/>
            <person name="Hubbard S.S."/>
            <person name="Banfield J.F."/>
        </authorList>
    </citation>
    <scope>NUCLEOTIDE SEQUENCE [LARGE SCALE GENOMIC DNA]</scope>
</reference>
<evidence type="ECO:0000313" key="4">
    <source>
        <dbReference type="Proteomes" id="UP000177811"/>
    </source>
</evidence>